<keyword evidence="4 11" id="KW-0812">Transmembrane</keyword>
<dbReference type="AlphaFoldDB" id="A0ABD3QG27"/>
<evidence type="ECO:0000259" key="12">
    <source>
        <dbReference type="Pfam" id="PF00520"/>
    </source>
</evidence>
<dbReference type="InterPro" id="IPR005821">
    <property type="entry name" value="Ion_trans_dom"/>
</dbReference>
<evidence type="ECO:0000256" key="6">
    <source>
        <dbReference type="ARBA" id="ARBA00022958"/>
    </source>
</evidence>
<feature type="transmembrane region" description="Helical" evidence="11">
    <location>
        <begin position="147"/>
        <end position="172"/>
    </location>
</feature>
<feature type="domain" description="Ion transport" evidence="12">
    <location>
        <begin position="153"/>
        <end position="385"/>
    </location>
</feature>
<comment type="caution">
    <text evidence="13">The sequence shown here is derived from an EMBL/GenBank/DDBJ whole genome shotgun (WGS) entry which is preliminary data.</text>
</comment>
<evidence type="ECO:0000256" key="9">
    <source>
        <dbReference type="ARBA" id="ARBA00023136"/>
    </source>
</evidence>
<dbReference type="GO" id="GO:0016020">
    <property type="term" value="C:membrane"/>
    <property type="evidence" value="ECO:0007669"/>
    <property type="project" value="UniProtKB-SubCell"/>
</dbReference>
<proteinExistence type="predicted"/>
<accession>A0ABD3QG27</accession>
<dbReference type="EMBL" id="JABMIG020000042">
    <property type="protein sequence ID" value="KAL3799022.1"/>
    <property type="molecule type" value="Genomic_DNA"/>
</dbReference>
<name>A0ABD3QG27_9STRA</name>
<evidence type="ECO:0000256" key="1">
    <source>
        <dbReference type="ARBA" id="ARBA00004141"/>
    </source>
</evidence>
<evidence type="ECO:0000256" key="8">
    <source>
        <dbReference type="ARBA" id="ARBA00023065"/>
    </source>
</evidence>
<dbReference type="Gene3D" id="1.10.287.70">
    <property type="match status" value="1"/>
</dbReference>
<reference evidence="13 14" key="1">
    <citation type="journal article" date="2020" name="G3 (Bethesda)">
        <title>Improved Reference Genome for Cyclotella cryptica CCMP332, a Model for Cell Wall Morphogenesis, Salinity Adaptation, and Lipid Production in Diatoms (Bacillariophyta).</title>
        <authorList>
            <person name="Roberts W.R."/>
            <person name="Downey K.M."/>
            <person name="Ruck E.C."/>
            <person name="Traller J.C."/>
            <person name="Alverson A.J."/>
        </authorList>
    </citation>
    <scope>NUCLEOTIDE SEQUENCE [LARGE SCALE GENOMIC DNA]</scope>
    <source>
        <strain evidence="13 14">CCMP332</strain>
    </source>
</reference>
<feature type="transmembrane region" description="Helical" evidence="11">
    <location>
        <begin position="253"/>
        <end position="273"/>
    </location>
</feature>
<keyword evidence="14" id="KW-1185">Reference proteome</keyword>
<evidence type="ECO:0000256" key="3">
    <source>
        <dbReference type="ARBA" id="ARBA00022538"/>
    </source>
</evidence>
<feature type="transmembrane region" description="Helical" evidence="11">
    <location>
        <begin position="215"/>
        <end position="241"/>
    </location>
</feature>
<dbReference type="InterPro" id="IPR028325">
    <property type="entry name" value="VG_K_chnl"/>
</dbReference>
<dbReference type="GO" id="GO:0005267">
    <property type="term" value="F:potassium channel activity"/>
    <property type="evidence" value="ECO:0007669"/>
    <property type="project" value="UniProtKB-KW"/>
</dbReference>
<dbReference type="Pfam" id="PF00520">
    <property type="entry name" value="Ion_trans"/>
    <property type="match status" value="1"/>
</dbReference>
<evidence type="ECO:0000256" key="7">
    <source>
        <dbReference type="ARBA" id="ARBA00022989"/>
    </source>
</evidence>
<keyword evidence="10" id="KW-0407">Ion channel</keyword>
<evidence type="ECO:0000256" key="11">
    <source>
        <dbReference type="SAM" id="Phobius"/>
    </source>
</evidence>
<evidence type="ECO:0000256" key="4">
    <source>
        <dbReference type="ARBA" id="ARBA00022692"/>
    </source>
</evidence>
<dbReference type="Proteomes" id="UP001516023">
    <property type="component" value="Unassembled WGS sequence"/>
</dbReference>
<evidence type="ECO:0000313" key="13">
    <source>
        <dbReference type="EMBL" id="KAL3799022.1"/>
    </source>
</evidence>
<gene>
    <name evidence="13" type="ORF">HJC23_005161</name>
</gene>
<dbReference type="PRINTS" id="PR00169">
    <property type="entry name" value="KCHANNEL"/>
</dbReference>
<keyword evidence="2" id="KW-0813">Transport</keyword>
<sequence>MIEAHKQLAFARSPSYRLGIASERGAFNLPASGKLSCGRSFHVLGPCNLHSVRVNRCLSMVQSQDQELDLITKHRDNVVDSSPPPSLDLMTEEIYLQDELLLQPIEYDAAPLDDMWAESLQPPLNPDASSETRKLIRKSNKSRMQMFAFLSQPIVEVCFMGLVLFSCFLVAINTLDELPTGLRQAINIVDTLCVYVFAVEFFLRWWSAGQFQLRYLTKPLVSIDAVVVILPLILSGLLPLWDLGVMAGFYPGISLPTWLLAASSSSNSALLNLRLLRILKFQRVLTDEKTYMKFEMALGMKRRDVRPYQLQLARVLISIFTLASVSTGLIYTAEHEVNPKIPDYFTALYFGLTTLTTVGFGDITPVTSQGRLVVICSILAGVAVIPAQAASLAEAYLDFQKERSMGQRSRSAGGTKNLKKNRICKNCGSGPHRHDALFCYNCGDSLGDQV</sequence>
<evidence type="ECO:0000313" key="14">
    <source>
        <dbReference type="Proteomes" id="UP001516023"/>
    </source>
</evidence>
<dbReference type="SUPFAM" id="SSF81324">
    <property type="entry name" value="Voltage-gated potassium channels"/>
    <property type="match status" value="1"/>
</dbReference>
<evidence type="ECO:0000256" key="2">
    <source>
        <dbReference type="ARBA" id="ARBA00022448"/>
    </source>
</evidence>
<comment type="subcellular location">
    <subcellularLocation>
        <location evidence="1">Membrane</location>
        <topology evidence="1">Multi-pass membrane protein</topology>
    </subcellularLocation>
</comment>
<evidence type="ECO:0000256" key="10">
    <source>
        <dbReference type="ARBA" id="ARBA00023303"/>
    </source>
</evidence>
<protein>
    <recommendedName>
        <fullName evidence="12">Ion transport domain-containing protein</fullName>
    </recommendedName>
</protein>
<organism evidence="13 14">
    <name type="scientific">Cyclotella cryptica</name>
    <dbReference type="NCBI Taxonomy" id="29204"/>
    <lineage>
        <taxon>Eukaryota</taxon>
        <taxon>Sar</taxon>
        <taxon>Stramenopiles</taxon>
        <taxon>Ochrophyta</taxon>
        <taxon>Bacillariophyta</taxon>
        <taxon>Coscinodiscophyceae</taxon>
        <taxon>Thalassiosirophycidae</taxon>
        <taxon>Stephanodiscales</taxon>
        <taxon>Stephanodiscaceae</taxon>
        <taxon>Cyclotella</taxon>
    </lineage>
</organism>
<evidence type="ECO:0000256" key="5">
    <source>
        <dbReference type="ARBA" id="ARBA00022826"/>
    </source>
</evidence>
<dbReference type="PANTHER" id="PTHR11537">
    <property type="entry name" value="VOLTAGE-GATED POTASSIUM CHANNEL"/>
    <property type="match status" value="1"/>
</dbReference>
<keyword evidence="9 11" id="KW-0472">Membrane</keyword>
<feature type="transmembrane region" description="Helical" evidence="11">
    <location>
        <begin position="184"/>
        <end position="203"/>
    </location>
</feature>
<feature type="transmembrane region" description="Helical" evidence="11">
    <location>
        <begin position="312"/>
        <end position="332"/>
    </location>
</feature>
<dbReference type="PANTHER" id="PTHR11537:SF254">
    <property type="entry name" value="POTASSIUM VOLTAGE-GATED CHANNEL PROTEIN SHAB"/>
    <property type="match status" value="1"/>
</dbReference>
<feature type="transmembrane region" description="Helical" evidence="11">
    <location>
        <begin position="372"/>
        <end position="393"/>
    </location>
</feature>
<keyword evidence="5" id="KW-0631">Potassium channel</keyword>
<keyword evidence="7 11" id="KW-1133">Transmembrane helix</keyword>
<keyword evidence="3" id="KW-0633">Potassium transport</keyword>
<keyword evidence="6" id="KW-0630">Potassium</keyword>
<feature type="transmembrane region" description="Helical" evidence="11">
    <location>
        <begin position="344"/>
        <end position="360"/>
    </location>
</feature>
<keyword evidence="8" id="KW-0406">Ion transport</keyword>